<feature type="signal peptide" evidence="2">
    <location>
        <begin position="1"/>
        <end position="16"/>
    </location>
</feature>
<dbReference type="KEGG" id="pno:SNOG_15000"/>
<feature type="region of interest" description="Disordered" evidence="1">
    <location>
        <begin position="21"/>
        <end position="45"/>
    </location>
</feature>
<evidence type="ECO:0000256" key="1">
    <source>
        <dbReference type="SAM" id="MobiDB-lite"/>
    </source>
</evidence>
<reference evidence="4" key="1">
    <citation type="journal article" date="2021" name="BMC Genomics">
        <title>Chromosome-level genome assembly and manually-curated proteome of model necrotroph Parastagonospora nodorum Sn15 reveals a genome-wide trove of candidate effector homologs, and redundancy of virulence-related functions within an accessory chromosome.</title>
        <authorList>
            <person name="Bertazzoni S."/>
            <person name="Jones D.A.B."/>
            <person name="Phan H.T."/>
            <person name="Tan K.-C."/>
            <person name="Hane J.K."/>
        </authorList>
    </citation>
    <scope>NUCLEOTIDE SEQUENCE [LARGE SCALE GENOMIC DNA]</scope>
    <source>
        <strain evidence="4">SN15 / ATCC MYA-4574 / FGSC 10173)</strain>
    </source>
</reference>
<gene>
    <name evidence="3" type="ORF">JI435_150000</name>
</gene>
<keyword evidence="4" id="KW-1185">Reference proteome</keyword>
<dbReference type="Proteomes" id="UP000663193">
    <property type="component" value="Chromosome 10"/>
</dbReference>
<dbReference type="AlphaFoldDB" id="A0A7U2F8Q5"/>
<proteinExistence type="predicted"/>
<evidence type="ECO:0000256" key="2">
    <source>
        <dbReference type="SAM" id="SignalP"/>
    </source>
</evidence>
<organism evidence="3 4">
    <name type="scientific">Phaeosphaeria nodorum (strain SN15 / ATCC MYA-4574 / FGSC 10173)</name>
    <name type="common">Glume blotch fungus</name>
    <name type="synonym">Parastagonospora nodorum</name>
    <dbReference type="NCBI Taxonomy" id="321614"/>
    <lineage>
        <taxon>Eukaryota</taxon>
        <taxon>Fungi</taxon>
        <taxon>Dikarya</taxon>
        <taxon>Ascomycota</taxon>
        <taxon>Pezizomycotina</taxon>
        <taxon>Dothideomycetes</taxon>
        <taxon>Pleosporomycetidae</taxon>
        <taxon>Pleosporales</taxon>
        <taxon>Pleosporineae</taxon>
        <taxon>Phaeosphaeriaceae</taxon>
        <taxon>Parastagonospora</taxon>
    </lineage>
</organism>
<evidence type="ECO:0000313" key="3">
    <source>
        <dbReference type="EMBL" id="QRC99678.1"/>
    </source>
</evidence>
<dbReference type="VEuPathDB" id="FungiDB:JI435_150000"/>
<accession>A0A7U2F8Q5</accession>
<evidence type="ECO:0000313" key="4">
    <source>
        <dbReference type="Proteomes" id="UP000663193"/>
    </source>
</evidence>
<dbReference type="OrthoDB" id="3783900at2759"/>
<evidence type="ECO:0008006" key="5">
    <source>
        <dbReference type="Google" id="ProtNLM"/>
    </source>
</evidence>
<dbReference type="EMBL" id="CP069032">
    <property type="protein sequence ID" value="QRC99678.1"/>
    <property type="molecule type" value="Genomic_DNA"/>
</dbReference>
<feature type="chain" id="PRO_5034714228" description="EGF-like domain-containing protein" evidence="2">
    <location>
        <begin position="17"/>
        <end position="264"/>
    </location>
</feature>
<protein>
    <recommendedName>
        <fullName evidence="5">EGF-like domain-containing protein</fullName>
    </recommendedName>
</protein>
<sequence>MKLYLALLTLLPTIHAACYTPPKPQTHDSKPQSNTPKKRAASPQAQTDDLLDALPFDPLSGPSAITIDLPPQFLPPPWTPTSGLDSPYGVSPWDDSGSSQMTDNSPSIWRQCPKKHLDCRKCPRDWRCRRAVQAADIAPEDDGNSKCPIAKCDAGGVQCGVKARCTRGYCVCDLGMTGSSDAYRGTEGLGKATVYVGPGVDCNTPCDGLSCKEVAQLDDGVCYKSGDTSDEFEDEKELPGPTYGGVMGNVTINGQTFDLHGTPQ</sequence>
<keyword evidence="2" id="KW-0732">Signal</keyword>
<name>A0A7U2F8Q5_PHANO</name>
<dbReference type="RefSeq" id="XP_001805165.1">
    <property type="nucleotide sequence ID" value="XM_001805113.1"/>
</dbReference>